<dbReference type="GO" id="GO:0030490">
    <property type="term" value="P:maturation of SSU-rRNA"/>
    <property type="evidence" value="ECO:0007669"/>
    <property type="project" value="TreeGrafter"/>
</dbReference>
<evidence type="ECO:0000256" key="8">
    <source>
        <dbReference type="ARBA" id="ARBA00022777"/>
    </source>
</evidence>
<dbReference type="Gene3D" id="3.30.200.20">
    <property type="entry name" value="Phosphorylase Kinase, domain 1"/>
    <property type="match status" value="1"/>
</dbReference>
<comment type="catalytic activity">
    <reaction evidence="11">
        <text>L-threonyl-[protein] + ATP = O-phospho-L-threonyl-[protein] + ADP + H(+)</text>
        <dbReference type="Rhea" id="RHEA:46608"/>
        <dbReference type="Rhea" id="RHEA-COMP:11060"/>
        <dbReference type="Rhea" id="RHEA-COMP:11605"/>
        <dbReference type="ChEBI" id="CHEBI:15378"/>
        <dbReference type="ChEBI" id="CHEBI:30013"/>
        <dbReference type="ChEBI" id="CHEBI:30616"/>
        <dbReference type="ChEBI" id="CHEBI:61977"/>
        <dbReference type="ChEBI" id="CHEBI:456216"/>
        <dbReference type="EC" id="2.7.11.1"/>
    </reaction>
</comment>
<dbReference type="SUPFAM" id="SSF56112">
    <property type="entry name" value="Protein kinase-like (PK-like)"/>
    <property type="match status" value="1"/>
</dbReference>
<reference evidence="17 18" key="1">
    <citation type="journal article" date="2023" name="BMC Biol.">
        <title>The compact genome of the sponge Oopsacas minuta (Hexactinellida) is lacking key metazoan core genes.</title>
        <authorList>
            <person name="Santini S."/>
            <person name="Schenkelaars Q."/>
            <person name="Jourda C."/>
            <person name="Duchesne M."/>
            <person name="Belahbib H."/>
            <person name="Rocher C."/>
            <person name="Selva M."/>
            <person name="Riesgo A."/>
            <person name="Vervoort M."/>
            <person name="Leys S.P."/>
            <person name="Kodjabachian L."/>
            <person name="Le Bivic A."/>
            <person name="Borchiellini C."/>
            <person name="Claverie J.M."/>
            <person name="Renard E."/>
        </authorList>
    </citation>
    <scope>NUCLEOTIDE SEQUENCE [LARGE SCALE GENOMIC DNA]</scope>
    <source>
        <strain evidence="17">SPO-2</strain>
    </source>
</reference>
<comment type="cofactor">
    <cofactor evidence="1">
        <name>Mg(2+)</name>
        <dbReference type="ChEBI" id="CHEBI:18420"/>
    </cofactor>
</comment>
<protein>
    <recommendedName>
        <fullName evidence="13">Serine/threonine-protein kinase RIO2</fullName>
        <ecNumber evidence="3">2.7.11.1</ecNumber>
    </recommendedName>
    <alternativeName>
        <fullName evidence="14">Serine/threonine-protein kinase rio2</fullName>
    </alternativeName>
</protein>
<comment type="catalytic activity">
    <reaction evidence="12">
        <text>L-seryl-[protein] + ATP = O-phospho-L-seryl-[protein] + ADP + H(+)</text>
        <dbReference type="Rhea" id="RHEA:17989"/>
        <dbReference type="Rhea" id="RHEA-COMP:9863"/>
        <dbReference type="Rhea" id="RHEA-COMP:11604"/>
        <dbReference type="ChEBI" id="CHEBI:15378"/>
        <dbReference type="ChEBI" id="CHEBI:29999"/>
        <dbReference type="ChEBI" id="CHEBI:30616"/>
        <dbReference type="ChEBI" id="CHEBI:83421"/>
        <dbReference type="ChEBI" id="CHEBI:456216"/>
        <dbReference type="EC" id="2.7.11.1"/>
    </reaction>
</comment>
<accession>A0AAV7JRX2</accession>
<dbReference type="Pfam" id="PF09202">
    <property type="entry name" value="Rio2_N"/>
    <property type="match status" value="1"/>
</dbReference>
<dbReference type="InterPro" id="IPR036390">
    <property type="entry name" value="WH_DNA-bd_sf"/>
</dbReference>
<keyword evidence="10" id="KW-0460">Magnesium</keyword>
<dbReference type="InterPro" id="IPR036388">
    <property type="entry name" value="WH-like_DNA-bd_sf"/>
</dbReference>
<dbReference type="GO" id="GO:0030688">
    <property type="term" value="C:preribosome, small subunit precursor"/>
    <property type="evidence" value="ECO:0007669"/>
    <property type="project" value="TreeGrafter"/>
</dbReference>
<dbReference type="InterPro" id="IPR018935">
    <property type="entry name" value="RIO_kinase_CS"/>
</dbReference>
<dbReference type="Gene3D" id="1.10.510.10">
    <property type="entry name" value="Transferase(Phosphotransferase) domain 1"/>
    <property type="match status" value="1"/>
</dbReference>
<evidence type="ECO:0000256" key="4">
    <source>
        <dbReference type="ARBA" id="ARBA00022527"/>
    </source>
</evidence>
<dbReference type="SUPFAM" id="SSF46785">
    <property type="entry name" value="Winged helix' DNA-binding domain"/>
    <property type="match status" value="1"/>
</dbReference>
<name>A0AAV7JRX2_9METZ</name>
<keyword evidence="4" id="KW-0723">Serine/threonine-protein kinase</keyword>
<evidence type="ECO:0000256" key="9">
    <source>
        <dbReference type="ARBA" id="ARBA00022840"/>
    </source>
</evidence>
<keyword evidence="7" id="KW-0547">Nucleotide-binding</keyword>
<dbReference type="PROSITE" id="PS01245">
    <property type="entry name" value="RIO1"/>
    <property type="match status" value="1"/>
</dbReference>
<dbReference type="PANTHER" id="PTHR45852">
    <property type="entry name" value="SER/THR-PROTEIN KINASE RIO2"/>
    <property type="match status" value="1"/>
</dbReference>
<dbReference type="CDD" id="cd05144">
    <property type="entry name" value="RIO2_C"/>
    <property type="match status" value="1"/>
</dbReference>
<dbReference type="InterPro" id="IPR000687">
    <property type="entry name" value="RIO_kinase"/>
</dbReference>
<dbReference type="InterPro" id="IPR015285">
    <property type="entry name" value="RIO2_wHTH_N"/>
</dbReference>
<keyword evidence="6" id="KW-0479">Metal-binding</keyword>
<dbReference type="GO" id="GO:0005829">
    <property type="term" value="C:cytosol"/>
    <property type="evidence" value="ECO:0007669"/>
    <property type="project" value="TreeGrafter"/>
</dbReference>
<dbReference type="Pfam" id="PF01163">
    <property type="entry name" value="RIO1"/>
    <property type="match status" value="1"/>
</dbReference>
<keyword evidence="9" id="KW-0067">ATP-binding</keyword>
<evidence type="ECO:0000256" key="15">
    <source>
        <dbReference type="SAM" id="MobiDB-lite"/>
    </source>
</evidence>
<evidence type="ECO:0000256" key="6">
    <source>
        <dbReference type="ARBA" id="ARBA00022723"/>
    </source>
</evidence>
<dbReference type="GO" id="GO:0005524">
    <property type="term" value="F:ATP binding"/>
    <property type="evidence" value="ECO:0007669"/>
    <property type="project" value="UniProtKB-KW"/>
</dbReference>
<evidence type="ECO:0000256" key="11">
    <source>
        <dbReference type="ARBA" id="ARBA00047899"/>
    </source>
</evidence>
<proteinExistence type="inferred from homology"/>
<evidence type="ECO:0000256" key="3">
    <source>
        <dbReference type="ARBA" id="ARBA00012513"/>
    </source>
</evidence>
<sequence>MPRFNVSLLRYLSKEDFRVLHSLEVGMRNHELVPMSLVSGIAQIPHGHIYKILRNLSQNNLISYQRKKHSKVEGYRLTNLGYDYLALKALSMRGIIASVGNQIGKGKESDVYVVANKEGEQLCLKIHRLGRISSRNMTTKRDYLHGYHHVSWLYLSRVAAYREFCFLQEMHKIGIQVPKPIDNNRHCVVMQLIPAFPLNHVKEVQDPISLFDNLIHIIAQLAAAGYVHGDFNEFNLLVDDEGIVTLIDLPQMLPSTHPLAKSYLKRDLDCIREFFCKRFGINTEEISVDSIKMGKAKAIRELEGEVNDEMLIKHLRINPDNDLDSIQSDEDSDEDDIDLTGTKQCIDEQASAIIEGIDSLNISDISQRLIQTEEEIGKFVIDELEPNLIEDSKENTESTDIRSEASSVLSIVDIKMQAKWRVKKELMKEKTHQRSRRKSKGQKDPKGKGKRFNSHVTSDDFFI</sequence>
<evidence type="ECO:0000256" key="14">
    <source>
        <dbReference type="ARBA" id="ARBA00068837"/>
    </source>
</evidence>
<dbReference type="EC" id="2.7.11.1" evidence="3"/>
<dbReference type="AlphaFoldDB" id="A0AAV7JRX2"/>
<dbReference type="EMBL" id="JAKMXF010000302">
    <property type="protein sequence ID" value="KAI6651644.1"/>
    <property type="molecule type" value="Genomic_DNA"/>
</dbReference>
<dbReference type="InterPro" id="IPR030484">
    <property type="entry name" value="Rio2"/>
</dbReference>
<evidence type="ECO:0000313" key="17">
    <source>
        <dbReference type="EMBL" id="KAI6651644.1"/>
    </source>
</evidence>
<dbReference type="Gene3D" id="1.10.10.10">
    <property type="entry name" value="Winged helix-like DNA-binding domain superfamily/Winged helix DNA-binding domain"/>
    <property type="match status" value="1"/>
</dbReference>
<evidence type="ECO:0000313" key="18">
    <source>
        <dbReference type="Proteomes" id="UP001165289"/>
    </source>
</evidence>
<keyword evidence="18" id="KW-1185">Reference proteome</keyword>
<dbReference type="GO" id="GO:0004674">
    <property type="term" value="F:protein serine/threonine kinase activity"/>
    <property type="evidence" value="ECO:0007669"/>
    <property type="project" value="UniProtKB-KW"/>
</dbReference>
<evidence type="ECO:0000256" key="1">
    <source>
        <dbReference type="ARBA" id="ARBA00001946"/>
    </source>
</evidence>
<dbReference type="PANTHER" id="PTHR45852:SF1">
    <property type="entry name" value="SERINE_THREONINE-PROTEIN KINASE RIO2"/>
    <property type="match status" value="1"/>
</dbReference>
<dbReference type="Proteomes" id="UP001165289">
    <property type="component" value="Unassembled WGS sequence"/>
</dbReference>
<evidence type="ECO:0000256" key="2">
    <source>
        <dbReference type="ARBA" id="ARBA00009196"/>
    </source>
</evidence>
<dbReference type="GO" id="GO:0046872">
    <property type="term" value="F:metal ion binding"/>
    <property type="evidence" value="ECO:0007669"/>
    <property type="project" value="UniProtKB-KW"/>
</dbReference>
<evidence type="ECO:0000256" key="10">
    <source>
        <dbReference type="ARBA" id="ARBA00022842"/>
    </source>
</evidence>
<evidence type="ECO:0000259" key="16">
    <source>
        <dbReference type="SMART" id="SM00090"/>
    </source>
</evidence>
<dbReference type="FunFam" id="1.10.10.10:FF:000053">
    <property type="entry name" value="Serine/threonine-protein kinase RIO2"/>
    <property type="match status" value="1"/>
</dbReference>
<dbReference type="SMART" id="SM00090">
    <property type="entry name" value="RIO"/>
    <property type="match status" value="1"/>
</dbReference>
<feature type="region of interest" description="Disordered" evidence="15">
    <location>
        <begin position="425"/>
        <end position="463"/>
    </location>
</feature>
<evidence type="ECO:0000256" key="7">
    <source>
        <dbReference type="ARBA" id="ARBA00022741"/>
    </source>
</evidence>
<evidence type="ECO:0000256" key="12">
    <source>
        <dbReference type="ARBA" id="ARBA00048679"/>
    </source>
</evidence>
<dbReference type="InterPro" id="IPR011009">
    <property type="entry name" value="Kinase-like_dom_sf"/>
</dbReference>
<evidence type="ECO:0000256" key="13">
    <source>
        <dbReference type="ARBA" id="ARBA00068353"/>
    </source>
</evidence>
<dbReference type="InterPro" id="IPR018934">
    <property type="entry name" value="RIO_dom"/>
</dbReference>
<feature type="domain" description="RIO kinase" evidence="16">
    <location>
        <begin position="68"/>
        <end position="293"/>
    </location>
</feature>
<organism evidence="17 18">
    <name type="scientific">Oopsacas minuta</name>
    <dbReference type="NCBI Taxonomy" id="111878"/>
    <lineage>
        <taxon>Eukaryota</taxon>
        <taxon>Metazoa</taxon>
        <taxon>Porifera</taxon>
        <taxon>Hexactinellida</taxon>
        <taxon>Hexasterophora</taxon>
        <taxon>Lyssacinosida</taxon>
        <taxon>Leucopsacidae</taxon>
        <taxon>Oopsacas</taxon>
    </lineage>
</organism>
<gene>
    <name evidence="17" type="ORF">LOD99_4892</name>
</gene>
<keyword evidence="8 17" id="KW-0418">Kinase</keyword>
<comment type="caution">
    <text evidence="17">The sequence shown here is derived from an EMBL/GenBank/DDBJ whole genome shotgun (WGS) entry which is preliminary data.</text>
</comment>
<keyword evidence="5" id="KW-0808">Transferase</keyword>
<dbReference type="FunFam" id="3.30.200.20:FF:000052">
    <property type="entry name" value="Serine/threonine-protein kinase RIO2"/>
    <property type="match status" value="1"/>
</dbReference>
<comment type="similarity">
    <text evidence="2">Belongs to the protein kinase superfamily. RIO-type Ser/Thr kinase family.</text>
</comment>
<evidence type="ECO:0000256" key="5">
    <source>
        <dbReference type="ARBA" id="ARBA00022679"/>
    </source>
</evidence>